<feature type="transmembrane region" description="Helical" evidence="1">
    <location>
        <begin position="79"/>
        <end position="97"/>
    </location>
</feature>
<proteinExistence type="predicted"/>
<keyword evidence="1" id="KW-1133">Transmembrane helix</keyword>
<sequence>MNAGTLYFLLAGVIAVGVVGRALAFSGRRYLARSVEGTRERQSAGSAAALVSVLFHLLTLGFVALMAAIPFGGSDIQTFLVRIGLLLILVALSYWGALTMLNRRREAAVVSDYETFLSHRKRERSEYEISNDPTANESTTR</sequence>
<feature type="transmembrane region" description="Helical" evidence="1">
    <location>
        <begin position="6"/>
        <end position="26"/>
    </location>
</feature>
<gene>
    <name evidence="2" type="ORF">ACFQ1S_26765</name>
</gene>
<accession>A0ABW3MF11</accession>
<keyword evidence="1" id="KW-0812">Transmembrane</keyword>
<organism evidence="2 3">
    <name type="scientific">Kibdelosporangium lantanae</name>
    <dbReference type="NCBI Taxonomy" id="1497396"/>
    <lineage>
        <taxon>Bacteria</taxon>
        <taxon>Bacillati</taxon>
        <taxon>Actinomycetota</taxon>
        <taxon>Actinomycetes</taxon>
        <taxon>Pseudonocardiales</taxon>
        <taxon>Pseudonocardiaceae</taxon>
        <taxon>Kibdelosporangium</taxon>
    </lineage>
</organism>
<keyword evidence="3" id="KW-1185">Reference proteome</keyword>
<dbReference type="Proteomes" id="UP001597045">
    <property type="component" value="Unassembled WGS sequence"/>
</dbReference>
<protein>
    <recommendedName>
        <fullName evidence="4">DUF3784 domain-containing protein</fullName>
    </recommendedName>
</protein>
<evidence type="ECO:0000313" key="3">
    <source>
        <dbReference type="Proteomes" id="UP001597045"/>
    </source>
</evidence>
<evidence type="ECO:0008006" key="4">
    <source>
        <dbReference type="Google" id="ProtNLM"/>
    </source>
</evidence>
<evidence type="ECO:0000313" key="2">
    <source>
        <dbReference type="EMBL" id="MFD1048881.1"/>
    </source>
</evidence>
<comment type="caution">
    <text evidence="2">The sequence shown here is derived from an EMBL/GenBank/DDBJ whole genome shotgun (WGS) entry which is preliminary data.</text>
</comment>
<evidence type="ECO:0000256" key="1">
    <source>
        <dbReference type="SAM" id="Phobius"/>
    </source>
</evidence>
<reference evidence="3" key="1">
    <citation type="journal article" date="2019" name="Int. J. Syst. Evol. Microbiol.">
        <title>The Global Catalogue of Microorganisms (GCM) 10K type strain sequencing project: providing services to taxonomists for standard genome sequencing and annotation.</title>
        <authorList>
            <consortium name="The Broad Institute Genomics Platform"/>
            <consortium name="The Broad Institute Genome Sequencing Center for Infectious Disease"/>
            <person name="Wu L."/>
            <person name="Ma J."/>
        </authorList>
    </citation>
    <scope>NUCLEOTIDE SEQUENCE [LARGE SCALE GENOMIC DNA]</scope>
    <source>
        <strain evidence="3">JCM 31486</strain>
    </source>
</reference>
<keyword evidence="1" id="KW-0472">Membrane</keyword>
<feature type="transmembrane region" description="Helical" evidence="1">
    <location>
        <begin position="47"/>
        <end position="73"/>
    </location>
</feature>
<dbReference type="EMBL" id="JBHTIS010001846">
    <property type="protein sequence ID" value="MFD1048881.1"/>
    <property type="molecule type" value="Genomic_DNA"/>
</dbReference>
<name>A0ABW3MF11_9PSEU</name>